<accession>A0AAV9UT95</accession>
<name>A0AAV9UT95_9PEZI</name>
<organism evidence="1 2">
    <name type="scientific">Orbilia brochopaga</name>
    <dbReference type="NCBI Taxonomy" id="3140254"/>
    <lineage>
        <taxon>Eukaryota</taxon>
        <taxon>Fungi</taxon>
        <taxon>Dikarya</taxon>
        <taxon>Ascomycota</taxon>
        <taxon>Pezizomycotina</taxon>
        <taxon>Orbiliomycetes</taxon>
        <taxon>Orbiliales</taxon>
        <taxon>Orbiliaceae</taxon>
        <taxon>Orbilia</taxon>
    </lineage>
</organism>
<dbReference type="AlphaFoldDB" id="A0AAV9UT95"/>
<sequence length="557" mass="60924">MPHRPLDPVDALSPSTSHRRYVSKSIQCDFGTLFNQARSTDRRRQTESAPQTVFGILTDHGSDRNGGLKQVRMHSAAPSSATLISTRLPFVRDMHAIANAHTPSDDAALEAALVTCRHNYAALAALLAFLDPATLSTTAESSSIFEHFLFNGAPHVNSFSGATFSFPHSIQPAYDTQYAQHLHIRGSPPSRPLSAHKSVSIVTSACLWSADVVSSLSSQLVDLFANAGGHSPALPEVLLNHPFTLSELDTISRLSNSVADLACTIFRSSLSANHPIRITITLDIPRIQYYLSGPCSHFDNTAILAAWATIVDARKACIERTFSQCIAAEIARRIPSHSLSEGNCTYTICPSEGLDTIRPFILQSIAAAAGDKINIEECILHLRRAIPEWEVFFNRLPGTAPKTLEELWCASYVHELVRPFLVAVASSHSSTARADDDVLILQVDNIFESKPYMKARKFLETYGKARRKNRSRRAETQQCSDVPSAKLIGIYPSERIFYSKDGTQRSSLHKFDPGMRFAAAIETTDAGGTISAGQLLERVYGSAATSSLLAIEEQPFD</sequence>
<evidence type="ECO:0000313" key="2">
    <source>
        <dbReference type="Proteomes" id="UP001375240"/>
    </source>
</evidence>
<keyword evidence="2" id="KW-1185">Reference proteome</keyword>
<proteinExistence type="predicted"/>
<dbReference type="EMBL" id="JAVHNQ010000005">
    <property type="protein sequence ID" value="KAK6346574.1"/>
    <property type="molecule type" value="Genomic_DNA"/>
</dbReference>
<evidence type="ECO:0000313" key="1">
    <source>
        <dbReference type="EMBL" id="KAK6346574.1"/>
    </source>
</evidence>
<comment type="caution">
    <text evidence="1">The sequence shown here is derived from an EMBL/GenBank/DDBJ whole genome shotgun (WGS) entry which is preliminary data.</text>
</comment>
<protein>
    <submittedName>
        <fullName evidence="1">Uncharacterized protein</fullName>
    </submittedName>
</protein>
<gene>
    <name evidence="1" type="ORF">TWF696_006696</name>
</gene>
<dbReference type="Proteomes" id="UP001375240">
    <property type="component" value="Unassembled WGS sequence"/>
</dbReference>
<reference evidence="1 2" key="1">
    <citation type="submission" date="2019-10" db="EMBL/GenBank/DDBJ databases">
        <authorList>
            <person name="Palmer J.M."/>
        </authorList>
    </citation>
    <scope>NUCLEOTIDE SEQUENCE [LARGE SCALE GENOMIC DNA]</scope>
    <source>
        <strain evidence="1 2">TWF696</strain>
    </source>
</reference>